<evidence type="ECO:0000313" key="1">
    <source>
        <dbReference type="EMBL" id="CCX30521.1"/>
    </source>
</evidence>
<gene>
    <name evidence="1" type="ORF">PCON_08720</name>
</gene>
<reference evidence="1 2" key="1">
    <citation type="journal article" date="2013" name="PLoS Genet.">
        <title>The genome and development-dependent transcriptomes of Pyronema confluens: a window into fungal evolution.</title>
        <authorList>
            <person name="Traeger S."/>
            <person name="Altegoer F."/>
            <person name="Freitag M."/>
            <person name="Gabaldon T."/>
            <person name="Kempken F."/>
            <person name="Kumar A."/>
            <person name="Marcet-Houben M."/>
            <person name="Poggeler S."/>
            <person name="Stajich J.E."/>
            <person name="Nowrousian M."/>
        </authorList>
    </citation>
    <scope>NUCLEOTIDE SEQUENCE [LARGE SCALE GENOMIC DNA]</scope>
    <source>
        <strain evidence="2">CBS 100304</strain>
        <tissue evidence="1">Vegetative mycelium</tissue>
    </source>
</reference>
<dbReference type="AlphaFoldDB" id="U4LT12"/>
<organism evidence="1 2">
    <name type="scientific">Pyronema omphalodes (strain CBS 100304)</name>
    <name type="common">Pyronema confluens</name>
    <dbReference type="NCBI Taxonomy" id="1076935"/>
    <lineage>
        <taxon>Eukaryota</taxon>
        <taxon>Fungi</taxon>
        <taxon>Dikarya</taxon>
        <taxon>Ascomycota</taxon>
        <taxon>Pezizomycotina</taxon>
        <taxon>Pezizomycetes</taxon>
        <taxon>Pezizales</taxon>
        <taxon>Pyronemataceae</taxon>
        <taxon>Pyronema</taxon>
    </lineage>
</organism>
<sequence length="73" mass="8874">MVMIYRYTRITPSTKRCKMRSKYLHANRPNHLFHFSLYRLEATMVPTRHLKSSYKNTRMFFESILSMVSKRIA</sequence>
<dbReference type="Proteomes" id="UP000018144">
    <property type="component" value="Unassembled WGS sequence"/>
</dbReference>
<proteinExistence type="predicted"/>
<name>U4LT12_PYROM</name>
<evidence type="ECO:0000313" key="2">
    <source>
        <dbReference type="Proteomes" id="UP000018144"/>
    </source>
</evidence>
<accession>U4LT12</accession>
<protein>
    <submittedName>
        <fullName evidence="1">Uncharacterized protein</fullName>
    </submittedName>
</protein>
<keyword evidence="2" id="KW-1185">Reference proteome</keyword>
<dbReference type="EMBL" id="HF935441">
    <property type="protein sequence ID" value="CCX30521.1"/>
    <property type="molecule type" value="Genomic_DNA"/>
</dbReference>